<gene>
    <name evidence="3" type="ORF">TMPK1_16070</name>
</gene>
<organism evidence="3 4">
    <name type="scientific">Roseiterribacter gracilis</name>
    <dbReference type="NCBI Taxonomy" id="2812848"/>
    <lineage>
        <taxon>Bacteria</taxon>
        <taxon>Pseudomonadati</taxon>
        <taxon>Pseudomonadota</taxon>
        <taxon>Alphaproteobacteria</taxon>
        <taxon>Rhodospirillales</taxon>
        <taxon>Roseiterribacteraceae</taxon>
        <taxon>Roseiterribacter</taxon>
    </lineage>
</organism>
<protein>
    <recommendedName>
        <fullName evidence="5">DUF2384 domain-containing protein</fullName>
    </recommendedName>
</protein>
<dbReference type="InterPro" id="IPR024467">
    <property type="entry name" value="Xre/MbcA/ParS-like_toxin-bd"/>
</dbReference>
<evidence type="ECO:0000313" key="3">
    <source>
        <dbReference type="EMBL" id="GIL39370.1"/>
    </source>
</evidence>
<feature type="domain" description="Antitoxin Xre-like helix-turn-helix" evidence="2">
    <location>
        <begin position="20"/>
        <end position="74"/>
    </location>
</feature>
<proteinExistence type="predicted"/>
<sequence>MANLKPAPNPDPAPEAAEIAAGFRAVFRLFELWKLDVEQQRVLLGRPSRSTFYNWRGGKIGAVPFDVVRRLSWLLGIHKALQIIFTDPSQADGWVHRANDAFGGRSALDHMLAGDVADLAAVRARLDAVRGGWS</sequence>
<dbReference type="AlphaFoldDB" id="A0A8S8XE30"/>
<dbReference type="InterPro" id="IPR046847">
    <property type="entry name" value="Xre-like_HTH"/>
</dbReference>
<keyword evidence="4" id="KW-1185">Reference proteome</keyword>
<name>A0A8S8XE30_9PROT</name>
<dbReference type="Pfam" id="PF20432">
    <property type="entry name" value="Xre-like-HTH"/>
    <property type="match status" value="1"/>
</dbReference>
<dbReference type="Proteomes" id="UP000681075">
    <property type="component" value="Unassembled WGS sequence"/>
</dbReference>
<evidence type="ECO:0000259" key="1">
    <source>
        <dbReference type="Pfam" id="PF09722"/>
    </source>
</evidence>
<dbReference type="EMBL" id="BOPV01000001">
    <property type="protein sequence ID" value="GIL39370.1"/>
    <property type="molecule type" value="Genomic_DNA"/>
</dbReference>
<dbReference type="GO" id="GO:0003677">
    <property type="term" value="F:DNA binding"/>
    <property type="evidence" value="ECO:0007669"/>
    <property type="project" value="InterPro"/>
</dbReference>
<feature type="domain" description="Antitoxin Xre/MbcA/ParS-like toxin-binding" evidence="1">
    <location>
        <begin position="80"/>
        <end position="132"/>
    </location>
</feature>
<evidence type="ECO:0000259" key="2">
    <source>
        <dbReference type="Pfam" id="PF20432"/>
    </source>
</evidence>
<dbReference type="Pfam" id="PF09722">
    <property type="entry name" value="Xre_MbcA_ParS_C"/>
    <property type="match status" value="1"/>
</dbReference>
<comment type="caution">
    <text evidence="3">The sequence shown here is derived from an EMBL/GenBank/DDBJ whole genome shotgun (WGS) entry which is preliminary data.</text>
</comment>
<reference evidence="3" key="1">
    <citation type="submission" date="2021-02" db="EMBL/GenBank/DDBJ databases">
        <title>Genome sequence of Rhodospirillales sp. strain TMPK1 isolated from soil.</title>
        <authorList>
            <person name="Nakai R."/>
            <person name="Kusada H."/>
            <person name="Tamaki H."/>
        </authorList>
    </citation>
    <scope>NUCLEOTIDE SEQUENCE</scope>
    <source>
        <strain evidence="3">TMPK1</strain>
    </source>
</reference>
<evidence type="ECO:0008006" key="5">
    <source>
        <dbReference type="Google" id="ProtNLM"/>
    </source>
</evidence>
<evidence type="ECO:0000313" key="4">
    <source>
        <dbReference type="Proteomes" id="UP000681075"/>
    </source>
</evidence>
<accession>A0A8S8XE30</accession>
<dbReference type="RefSeq" id="WP_420242476.1">
    <property type="nucleotide sequence ID" value="NZ_BOPV01000001.1"/>
</dbReference>